<comment type="caution">
    <text evidence="3">The sequence shown here is derived from an EMBL/GenBank/DDBJ whole genome shotgun (WGS) entry which is preliminary data.</text>
</comment>
<organism evidence="3 4">
    <name type="scientific">Nitrincola tibetensis</name>
    <dbReference type="NCBI Taxonomy" id="2219697"/>
    <lineage>
        <taxon>Bacteria</taxon>
        <taxon>Pseudomonadati</taxon>
        <taxon>Pseudomonadota</taxon>
        <taxon>Gammaproteobacteria</taxon>
        <taxon>Oceanospirillales</taxon>
        <taxon>Oceanospirillaceae</taxon>
        <taxon>Nitrincola</taxon>
    </lineage>
</organism>
<dbReference type="InterPro" id="IPR013740">
    <property type="entry name" value="Redoxin"/>
</dbReference>
<feature type="transmembrane region" description="Helical" evidence="1">
    <location>
        <begin position="20"/>
        <end position="40"/>
    </location>
</feature>
<keyword evidence="1" id="KW-1133">Transmembrane helix</keyword>
<reference evidence="3 4" key="1">
    <citation type="submission" date="2018-06" db="EMBL/GenBank/DDBJ databases">
        <title>Nitrincola tibetense sp. nov., isolated from Lake XuguoCo on Tibetan Plateau.</title>
        <authorList>
            <person name="Xing P."/>
        </authorList>
    </citation>
    <scope>NUCLEOTIDE SEQUENCE [LARGE SCALE GENOMIC DNA]</scope>
    <source>
        <strain evidence="4">xg18</strain>
    </source>
</reference>
<gene>
    <name evidence="3" type="ORF">DN062_03675</name>
</gene>
<feature type="domain" description="Thioredoxin" evidence="2">
    <location>
        <begin position="31"/>
        <end position="174"/>
    </location>
</feature>
<dbReference type="PANTHER" id="PTHR42852">
    <property type="entry name" value="THIOL:DISULFIDE INTERCHANGE PROTEIN DSBE"/>
    <property type="match status" value="1"/>
</dbReference>
<proteinExistence type="predicted"/>
<evidence type="ECO:0000256" key="1">
    <source>
        <dbReference type="SAM" id="Phobius"/>
    </source>
</evidence>
<evidence type="ECO:0000313" key="4">
    <source>
        <dbReference type="Proteomes" id="UP000250744"/>
    </source>
</evidence>
<dbReference type="Proteomes" id="UP000250744">
    <property type="component" value="Unassembled WGS sequence"/>
</dbReference>
<evidence type="ECO:0000313" key="3">
    <source>
        <dbReference type="EMBL" id="RAU19365.1"/>
    </source>
</evidence>
<dbReference type="SUPFAM" id="SSF52833">
    <property type="entry name" value="Thioredoxin-like"/>
    <property type="match status" value="1"/>
</dbReference>
<sequence>MNPNPQEALVLKSSVFYLRLPIALAIILSSFSTTLSANGITHSFTQLEGNEVSLNDYKGKVLMVNFWATWCPPCIHEMPAFNRLQQTFSDEPFQIIAINAGETEETVVEFLEAFETELIFPIWLDPEWKGFGEFGLRGLPTTLIFGKDGNLVERVVGEKEWDQPEVYEPIRSLF</sequence>
<dbReference type="Pfam" id="PF08534">
    <property type="entry name" value="Redoxin"/>
    <property type="match status" value="1"/>
</dbReference>
<name>A0A364NR57_9GAMM</name>
<dbReference type="PANTHER" id="PTHR42852:SF18">
    <property type="entry name" value="CHROMOSOME UNDETERMINED SCAFFOLD_47, WHOLE GENOME SHOTGUN SEQUENCE"/>
    <property type="match status" value="1"/>
</dbReference>
<keyword evidence="1" id="KW-0472">Membrane</keyword>
<dbReference type="OrthoDB" id="9799347at2"/>
<dbReference type="CDD" id="cd02966">
    <property type="entry name" value="TlpA_like_family"/>
    <property type="match status" value="1"/>
</dbReference>
<dbReference type="EMBL" id="QKRX01000002">
    <property type="protein sequence ID" value="RAU19365.1"/>
    <property type="molecule type" value="Genomic_DNA"/>
</dbReference>
<dbReference type="InterPro" id="IPR036249">
    <property type="entry name" value="Thioredoxin-like_sf"/>
</dbReference>
<keyword evidence="1" id="KW-0812">Transmembrane</keyword>
<dbReference type="RefSeq" id="WP_112157618.1">
    <property type="nucleotide sequence ID" value="NZ_QKRX01000002.1"/>
</dbReference>
<evidence type="ECO:0000259" key="2">
    <source>
        <dbReference type="PROSITE" id="PS51352"/>
    </source>
</evidence>
<dbReference type="GO" id="GO:0016491">
    <property type="term" value="F:oxidoreductase activity"/>
    <property type="evidence" value="ECO:0007669"/>
    <property type="project" value="InterPro"/>
</dbReference>
<dbReference type="InterPro" id="IPR050553">
    <property type="entry name" value="Thioredoxin_ResA/DsbE_sf"/>
</dbReference>
<accession>A0A364NR57</accession>
<keyword evidence="4" id="KW-1185">Reference proteome</keyword>
<dbReference type="AlphaFoldDB" id="A0A364NR57"/>
<dbReference type="InterPro" id="IPR013766">
    <property type="entry name" value="Thioredoxin_domain"/>
</dbReference>
<dbReference type="PROSITE" id="PS51352">
    <property type="entry name" value="THIOREDOXIN_2"/>
    <property type="match status" value="1"/>
</dbReference>
<protein>
    <submittedName>
        <fullName evidence="3">TlpA family protein disulfide reductase</fullName>
    </submittedName>
</protein>
<dbReference type="Gene3D" id="3.40.30.10">
    <property type="entry name" value="Glutaredoxin"/>
    <property type="match status" value="1"/>
</dbReference>